<reference evidence="1 2" key="2">
    <citation type="submission" date="2017-10" db="EMBL/GenBank/DDBJ databases">
        <title>Extensive intraspecific genome diversity in a model arbuscular mycorrhizal fungus.</title>
        <authorList>
            <person name="Chen E.C.H."/>
            <person name="Morin E."/>
            <person name="Baudet D."/>
            <person name="Noel J."/>
            <person name="Ndikumana S."/>
            <person name="Charron P."/>
            <person name="St-Onge C."/>
            <person name="Giorgi J."/>
            <person name="Grigoriev I.V."/>
            <person name="Roux C."/>
            <person name="Martin F.M."/>
            <person name="Corradi N."/>
        </authorList>
    </citation>
    <scope>NUCLEOTIDE SEQUENCE [LARGE SCALE GENOMIC DNA]</scope>
    <source>
        <strain evidence="1 2">C2</strain>
    </source>
</reference>
<sequence>MLLAQKKKFSGPDPEVIRLFSGLTDLNYKSSYNNHMYFQNLSISKDDVAIRDTYDPEEILNKYIVRVVGNGFTIVDHPSEIYIMPDAHECIDGNLPLRLVLDIDARQKPFFSFIFEKK</sequence>
<reference evidence="1 2" key="1">
    <citation type="submission" date="2016-04" db="EMBL/GenBank/DDBJ databases">
        <title>Genome analyses suggest a sexual origin of heterokaryosis in a supposedly ancient asexual fungus.</title>
        <authorList>
            <person name="Ropars J."/>
            <person name="Sedzielewska K."/>
            <person name="Noel J."/>
            <person name="Charron P."/>
            <person name="Farinelli L."/>
            <person name="Marton T."/>
            <person name="Kruger M."/>
            <person name="Pelin A."/>
            <person name="Brachmann A."/>
            <person name="Corradi N."/>
        </authorList>
    </citation>
    <scope>NUCLEOTIDE SEQUENCE [LARGE SCALE GENOMIC DNA]</scope>
    <source>
        <strain evidence="1 2">C2</strain>
    </source>
</reference>
<comment type="caution">
    <text evidence="1">The sequence shown here is derived from an EMBL/GenBank/DDBJ whole genome shotgun (WGS) entry which is preliminary data.</text>
</comment>
<dbReference type="VEuPathDB" id="FungiDB:FUN_014646"/>
<name>A0A2N1MML5_9GLOM</name>
<dbReference type="Proteomes" id="UP000233469">
    <property type="component" value="Unassembled WGS sequence"/>
</dbReference>
<proteinExistence type="predicted"/>
<organism evidence="1 2">
    <name type="scientific">Rhizophagus irregularis</name>
    <dbReference type="NCBI Taxonomy" id="588596"/>
    <lineage>
        <taxon>Eukaryota</taxon>
        <taxon>Fungi</taxon>
        <taxon>Fungi incertae sedis</taxon>
        <taxon>Mucoromycota</taxon>
        <taxon>Glomeromycotina</taxon>
        <taxon>Glomeromycetes</taxon>
        <taxon>Glomerales</taxon>
        <taxon>Glomeraceae</taxon>
        <taxon>Rhizophagus</taxon>
    </lineage>
</organism>
<evidence type="ECO:0000313" key="2">
    <source>
        <dbReference type="Proteomes" id="UP000233469"/>
    </source>
</evidence>
<accession>A0A2N1MML5</accession>
<evidence type="ECO:0000313" key="1">
    <source>
        <dbReference type="EMBL" id="PKK62884.1"/>
    </source>
</evidence>
<gene>
    <name evidence="1" type="ORF">RhiirC2_789704</name>
</gene>
<dbReference type="AlphaFoldDB" id="A0A2N1MML5"/>
<protein>
    <submittedName>
        <fullName evidence="1">Uncharacterized protein</fullName>
    </submittedName>
</protein>
<dbReference type="EMBL" id="LLXL01001787">
    <property type="protein sequence ID" value="PKK62884.1"/>
    <property type="molecule type" value="Genomic_DNA"/>
</dbReference>